<feature type="region of interest" description="Disordered" evidence="8">
    <location>
        <begin position="16"/>
        <end position="78"/>
    </location>
</feature>
<dbReference type="PANTHER" id="PTHR45776">
    <property type="entry name" value="MIP04163P"/>
    <property type="match status" value="1"/>
</dbReference>
<dbReference type="Pfam" id="PF00010">
    <property type="entry name" value="HLH"/>
    <property type="match status" value="1"/>
</dbReference>
<protein>
    <submittedName>
        <fullName evidence="11">Transcription factor E3-like isoform X1</fullName>
    </submittedName>
</protein>
<evidence type="ECO:0000313" key="11">
    <source>
        <dbReference type="RefSeq" id="XP_032819261.1"/>
    </source>
</evidence>
<feature type="compositionally biased region" description="Pro residues" evidence="8">
    <location>
        <begin position="164"/>
        <end position="177"/>
    </location>
</feature>
<sequence length="479" mass="51153">MSACAYERRRVAVPGVACVPSHGELDSNPGGFSLHPATSASPHPADPDAAPPRHALSSPPSNHQRPPHGSHGRPLPFCCPLPSTPRHVPYPADVRHLRPGQLSPAESDDVRLSAWGPLDGGGDGGGGGGAERCQLAPPRGSLHGDPSGWAGVYGQQQQHHHHPPPLLPHPPPPPPLPSLMSALQAEGPAVAEWLAMAAVAAHSPGAASEAGSSHDGEMMMGDIMDDIMGLESSYSDEELGRAHAAHVAVGTVTPRGRAGGFRGHHAALGQMHTLPPMTCGDSIKVEITELEARALVKERRKKESHNLIERRRRFNINDRIKELGALITKSSDPDIRWNKGTILKASVDYIRRLQRDQQRSRDMETRQRLLEEANAILGLRIQELERQAQASGLPLVFSSSLEEEEQPGWLARRGSGTEVEQAEPLSPTATVSHGNGGGHCPSDRRQWPHVGAPSCCYASPFKRSFDSGGLSAEGSLSPS</sequence>
<evidence type="ECO:0000313" key="10">
    <source>
        <dbReference type="Proteomes" id="UP001318040"/>
    </source>
</evidence>
<feature type="compositionally biased region" description="Gly residues" evidence="8">
    <location>
        <begin position="118"/>
        <end position="130"/>
    </location>
</feature>
<dbReference type="GeneID" id="116947522"/>
<keyword evidence="7" id="KW-0539">Nucleus</keyword>
<feature type="domain" description="BHLH" evidence="9">
    <location>
        <begin position="300"/>
        <end position="353"/>
    </location>
</feature>
<organism evidence="10 11">
    <name type="scientific">Petromyzon marinus</name>
    <name type="common">Sea lamprey</name>
    <dbReference type="NCBI Taxonomy" id="7757"/>
    <lineage>
        <taxon>Eukaryota</taxon>
        <taxon>Metazoa</taxon>
        <taxon>Chordata</taxon>
        <taxon>Craniata</taxon>
        <taxon>Vertebrata</taxon>
        <taxon>Cyclostomata</taxon>
        <taxon>Hyperoartia</taxon>
        <taxon>Petromyzontiformes</taxon>
        <taxon>Petromyzontidae</taxon>
        <taxon>Petromyzon</taxon>
    </lineage>
</organism>
<proteinExistence type="inferred from homology"/>
<dbReference type="PROSITE" id="PS50888">
    <property type="entry name" value="BHLH"/>
    <property type="match status" value="1"/>
</dbReference>
<keyword evidence="10" id="KW-1185">Reference proteome</keyword>
<evidence type="ECO:0000256" key="4">
    <source>
        <dbReference type="ARBA" id="ARBA00023125"/>
    </source>
</evidence>
<feature type="region of interest" description="Disordered" evidence="8">
    <location>
        <begin position="90"/>
        <end position="181"/>
    </location>
</feature>
<dbReference type="GO" id="GO:0000978">
    <property type="term" value="F:RNA polymerase II cis-regulatory region sequence-specific DNA binding"/>
    <property type="evidence" value="ECO:0007669"/>
    <property type="project" value="TreeGrafter"/>
</dbReference>
<evidence type="ECO:0000256" key="5">
    <source>
        <dbReference type="ARBA" id="ARBA00023159"/>
    </source>
</evidence>
<comment type="subcellular location">
    <subcellularLocation>
        <location evidence="1">Nucleus</location>
    </subcellularLocation>
</comment>
<keyword evidence="3" id="KW-0805">Transcription regulation</keyword>
<accession>A0AAJ7X2U6</accession>
<name>A0AAJ7X2U6_PETMA</name>
<keyword evidence="6" id="KW-0804">Transcription</keyword>
<dbReference type="InterPro" id="IPR011598">
    <property type="entry name" value="bHLH_dom"/>
</dbReference>
<evidence type="ECO:0000256" key="8">
    <source>
        <dbReference type="SAM" id="MobiDB-lite"/>
    </source>
</evidence>
<dbReference type="Gene3D" id="4.10.280.10">
    <property type="entry name" value="Helix-loop-helix DNA-binding domain"/>
    <property type="match status" value="1"/>
</dbReference>
<comment type="similarity">
    <text evidence="2">Belongs to the MiT/TFE family.</text>
</comment>
<evidence type="ECO:0000256" key="6">
    <source>
        <dbReference type="ARBA" id="ARBA00023163"/>
    </source>
</evidence>
<evidence type="ECO:0000259" key="9">
    <source>
        <dbReference type="PROSITE" id="PS50888"/>
    </source>
</evidence>
<dbReference type="GO" id="GO:0005634">
    <property type="term" value="C:nucleus"/>
    <property type="evidence" value="ECO:0007669"/>
    <property type="project" value="UniProtKB-SubCell"/>
</dbReference>
<dbReference type="FunFam" id="4.10.280.10:FF:000003">
    <property type="entry name" value="microphthalmia-associated transcription factor isoform X1"/>
    <property type="match status" value="1"/>
</dbReference>
<keyword evidence="5" id="KW-0010">Activator</keyword>
<dbReference type="KEGG" id="pmrn:116947522"/>
<evidence type="ECO:0000256" key="2">
    <source>
        <dbReference type="ARBA" id="ARBA00008289"/>
    </source>
</evidence>
<dbReference type="RefSeq" id="XP_032819261.1">
    <property type="nucleotide sequence ID" value="XM_032963370.1"/>
</dbReference>
<dbReference type="AlphaFoldDB" id="A0AAJ7X2U6"/>
<dbReference type="GO" id="GO:0000981">
    <property type="term" value="F:DNA-binding transcription factor activity, RNA polymerase II-specific"/>
    <property type="evidence" value="ECO:0007669"/>
    <property type="project" value="TreeGrafter"/>
</dbReference>
<evidence type="ECO:0000256" key="7">
    <source>
        <dbReference type="ARBA" id="ARBA00023242"/>
    </source>
</evidence>
<dbReference type="Proteomes" id="UP001318040">
    <property type="component" value="Chromosome 30"/>
</dbReference>
<dbReference type="SUPFAM" id="SSF47459">
    <property type="entry name" value="HLH, helix-loop-helix DNA-binding domain"/>
    <property type="match status" value="1"/>
</dbReference>
<reference evidence="11" key="1">
    <citation type="submission" date="2025-08" db="UniProtKB">
        <authorList>
            <consortium name="RefSeq"/>
        </authorList>
    </citation>
    <scope>IDENTIFICATION</scope>
    <source>
        <tissue evidence="11">Sperm</tissue>
    </source>
</reference>
<dbReference type="GO" id="GO:0046983">
    <property type="term" value="F:protein dimerization activity"/>
    <property type="evidence" value="ECO:0007669"/>
    <property type="project" value="InterPro"/>
</dbReference>
<evidence type="ECO:0000256" key="1">
    <source>
        <dbReference type="ARBA" id="ARBA00004123"/>
    </source>
</evidence>
<dbReference type="CDD" id="cd18926">
    <property type="entry name" value="bHLHzip_MITF"/>
    <property type="match status" value="1"/>
</dbReference>
<gene>
    <name evidence="11" type="primary">LOC116947522</name>
</gene>
<keyword evidence="4" id="KW-0238">DNA-binding</keyword>
<dbReference type="PANTHER" id="PTHR45776:SF2">
    <property type="entry name" value="MIP04163P"/>
    <property type="match status" value="1"/>
</dbReference>
<dbReference type="SMART" id="SM00353">
    <property type="entry name" value="HLH"/>
    <property type="match status" value="1"/>
</dbReference>
<evidence type="ECO:0000256" key="3">
    <source>
        <dbReference type="ARBA" id="ARBA00023015"/>
    </source>
</evidence>
<dbReference type="InterPro" id="IPR036638">
    <property type="entry name" value="HLH_DNA-bd_sf"/>
</dbReference>
<feature type="region of interest" description="Disordered" evidence="8">
    <location>
        <begin position="426"/>
        <end position="445"/>
    </location>
</feature>